<evidence type="ECO:0000313" key="3">
    <source>
        <dbReference type="Proteomes" id="UP001497392"/>
    </source>
</evidence>
<accession>A0ABP1G316</accession>
<gene>
    <name evidence="2" type="primary">g8490</name>
    <name evidence="2" type="ORF">VP750_LOCUS7293</name>
</gene>
<sequence>MNGREDDIVALLLQGKREYEAMLKQNDSLRNKCHALEMQCDRLKDESESLHKAVDKFQEGCGQTIEASKKYELAVTELAEARKELADTSISLARAQHDSKHLRQRLATLDQEVQDGAKAAAEKLAAQKEEQRCRTEALESQIKLQHANHEAQLSTLSSKHIQQVTALEDRLAAEAKLREEAEQALDRERRSAQMASLASGSGVSDAVAKQKERIWALKRDLSAITKERDSLRQQLNQLTGKSLC</sequence>
<comment type="caution">
    <text evidence="2">The sequence shown here is derived from an EMBL/GenBank/DDBJ whole genome shotgun (WGS) entry which is preliminary data.</text>
</comment>
<feature type="coiled-coil region" evidence="1">
    <location>
        <begin position="12"/>
        <end position="53"/>
    </location>
</feature>
<organism evidence="2 3">
    <name type="scientific">Coccomyxa viridis</name>
    <dbReference type="NCBI Taxonomy" id="1274662"/>
    <lineage>
        <taxon>Eukaryota</taxon>
        <taxon>Viridiplantae</taxon>
        <taxon>Chlorophyta</taxon>
        <taxon>core chlorophytes</taxon>
        <taxon>Trebouxiophyceae</taxon>
        <taxon>Trebouxiophyceae incertae sedis</taxon>
        <taxon>Coccomyxaceae</taxon>
        <taxon>Coccomyxa</taxon>
    </lineage>
</organism>
<keyword evidence="1" id="KW-0175">Coiled coil</keyword>
<proteinExistence type="predicted"/>
<keyword evidence="3" id="KW-1185">Reference proteome</keyword>
<name>A0ABP1G316_9CHLO</name>
<protein>
    <submittedName>
        <fullName evidence="2">G8490 protein</fullName>
    </submittedName>
</protein>
<dbReference type="EMBL" id="CAXHTA020000012">
    <property type="protein sequence ID" value="CAL5225634.1"/>
    <property type="molecule type" value="Genomic_DNA"/>
</dbReference>
<evidence type="ECO:0000256" key="1">
    <source>
        <dbReference type="SAM" id="Coils"/>
    </source>
</evidence>
<evidence type="ECO:0000313" key="2">
    <source>
        <dbReference type="EMBL" id="CAL5225634.1"/>
    </source>
</evidence>
<dbReference type="Proteomes" id="UP001497392">
    <property type="component" value="Unassembled WGS sequence"/>
</dbReference>
<feature type="coiled-coil region" evidence="1">
    <location>
        <begin position="78"/>
        <end position="241"/>
    </location>
</feature>
<reference evidence="2 3" key="1">
    <citation type="submission" date="2024-06" db="EMBL/GenBank/DDBJ databases">
        <authorList>
            <person name="Kraege A."/>
            <person name="Thomma B."/>
        </authorList>
    </citation>
    <scope>NUCLEOTIDE SEQUENCE [LARGE SCALE GENOMIC DNA]</scope>
</reference>